<dbReference type="Gene3D" id="3.40.50.1000">
    <property type="entry name" value="HAD superfamily/HAD-like"/>
    <property type="match status" value="1"/>
</dbReference>
<dbReference type="InterPro" id="IPR013954">
    <property type="entry name" value="PNK3P"/>
</dbReference>
<dbReference type="InterPro" id="IPR036412">
    <property type="entry name" value="HAD-like_sf"/>
</dbReference>
<dbReference type="OrthoDB" id="19045at2759"/>
<evidence type="ECO:0000313" key="2">
    <source>
        <dbReference type="EMBL" id="CDO70582.1"/>
    </source>
</evidence>
<feature type="compositionally biased region" description="Polar residues" evidence="1">
    <location>
        <begin position="47"/>
        <end position="62"/>
    </location>
</feature>
<sequence>MSSSSQVRVSPLAPATKKRAHDASAADDASASGPPRKAQKLFPIFNKQGQSPTDPASSSSTFRWLSPALGSKRSCLHGVNGDPKPSSRVAAFDLDGCLIKSSFPKKGAPPTFEWWRPVVPKKLKELHEQGYAIVIITNQALRTQSLINDWKKKIPLIANVLSDVPFHLFAATEKDGYRKPIPGMWYELERIFAQDGVHIDLANSFFVGDAAGRPNDHSSTDRKLALNIGIPFYTPEEYFLGLPKAQYILPGFHVSSLPTDGRSPSISQSQTCRVLDLAQLVVPRIEPVEPPLLPAPSSPEVVLFVGYPALGKSSFFRSHFEPAGYVHVNQDTLKTRDKCVKATEQALKEGKSVVVDNTNRDKTTREHYVNLAKRCLYFVGTLELAWHNNLYRVFNLPPAKADSEAKRTLLPYSALTGFRADFEEPSVDEGFAEVRKVNFVFEGGEEERRRWSMWLQIDGK</sequence>
<dbReference type="GO" id="GO:0046403">
    <property type="term" value="F:polynucleotide 3'-phosphatase activity"/>
    <property type="evidence" value="ECO:0007669"/>
    <property type="project" value="TreeGrafter"/>
</dbReference>
<dbReference type="SUPFAM" id="SSF52540">
    <property type="entry name" value="P-loop containing nucleoside triphosphate hydrolases"/>
    <property type="match status" value="1"/>
</dbReference>
<dbReference type="InterPro" id="IPR023214">
    <property type="entry name" value="HAD_sf"/>
</dbReference>
<dbReference type="HOGENOM" id="CLU_014938_3_1_1"/>
<organism evidence="2 3">
    <name type="scientific">Pycnoporus cinnabarinus</name>
    <name type="common">Cinnabar-red polypore</name>
    <name type="synonym">Trametes cinnabarina</name>
    <dbReference type="NCBI Taxonomy" id="5643"/>
    <lineage>
        <taxon>Eukaryota</taxon>
        <taxon>Fungi</taxon>
        <taxon>Dikarya</taxon>
        <taxon>Basidiomycota</taxon>
        <taxon>Agaricomycotina</taxon>
        <taxon>Agaricomycetes</taxon>
        <taxon>Polyporales</taxon>
        <taxon>Polyporaceae</taxon>
        <taxon>Trametes</taxon>
    </lineage>
</organism>
<protein>
    <recommendedName>
        <fullName evidence="4">PNK FHA domain-containing protein</fullName>
    </recommendedName>
</protein>
<dbReference type="InterPro" id="IPR006551">
    <property type="entry name" value="Polynucleotide_phosphatase"/>
</dbReference>
<dbReference type="Pfam" id="PF13671">
    <property type="entry name" value="AAA_33"/>
    <property type="match status" value="1"/>
</dbReference>
<accession>A0A060S7V0</accession>
<dbReference type="InterPro" id="IPR006549">
    <property type="entry name" value="HAD-SF_hydro_IIIA"/>
</dbReference>
<dbReference type="STRING" id="5643.A0A060S7V0"/>
<dbReference type="GO" id="GO:0046404">
    <property type="term" value="F:ATP-dependent polydeoxyribonucleotide 5'-hydroxyl-kinase activity"/>
    <property type="evidence" value="ECO:0007669"/>
    <property type="project" value="TreeGrafter"/>
</dbReference>
<dbReference type="EMBL" id="CCBP010000086">
    <property type="protein sequence ID" value="CDO70582.1"/>
    <property type="molecule type" value="Genomic_DNA"/>
</dbReference>
<dbReference type="Proteomes" id="UP000029665">
    <property type="component" value="Unassembled WGS sequence"/>
</dbReference>
<reference evidence="2" key="1">
    <citation type="submission" date="2014-01" db="EMBL/GenBank/DDBJ databases">
        <title>The genome of the white-rot fungus Pycnoporus cinnabarinus: a basidiomycete model with a versatile arsenal for lignocellulosic biomass breakdown.</title>
        <authorList>
            <person name="Levasseur A."/>
            <person name="Lomascolo A."/>
            <person name="Ruiz-Duenas F.J."/>
            <person name="Uzan E."/>
            <person name="Piumi F."/>
            <person name="Kues U."/>
            <person name="Ram A.F.J."/>
            <person name="Murat C."/>
            <person name="Haon M."/>
            <person name="Benoit I."/>
            <person name="Arfi Y."/>
            <person name="Chevret D."/>
            <person name="Drula E."/>
            <person name="Kwon M.J."/>
            <person name="Gouret P."/>
            <person name="Lesage-Meessen L."/>
            <person name="Lombard V."/>
            <person name="Mariette J."/>
            <person name="Noirot C."/>
            <person name="Park J."/>
            <person name="Patyshakuliyeva A."/>
            <person name="Wieneger R.A.B."/>
            <person name="Wosten H.A.B."/>
            <person name="Martin F."/>
            <person name="Coutinho P.M."/>
            <person name="de Vries R."/>
            <person name="Martinez A.T."/>
            <person name="Klopp C."/>
            <person name="Pontarotti P."/>
            <person name="Henrissat B."/>
            <person name="Record E."/>
        </authorList>
    </citation>
    <scope>NUCLEOTIDE SEQUENCE [LARGE SCALE GENOMIC DNA]</scope>
    <source>
        <strain evidence="2">BRFM137</strain>
    </source>
</reference>
<dbReference type="NCBIfam" id="TIGR01662">
    <property type="entry name" value="HAD-SF-IIIA"/>
    <property type="match status" value="1"/>
</dbReference>
<evidence type="ECO:0008006" key="4">
    <source>
        <dbReference type="Google" id="ProtNLM"/>
    </source>
</evidence>
<gene>
    <name evidence="2" type="ORF">BN946_scf184636.g15</name>
</gene>
<dbReference type="PANTHER" id="PTHR12083:SF9">
    <property type="entry name" value="BIFUNCTIONAL POLYNUCLEOTIDE PHOSPHATASE_KINASE"/>
    <property type="match status" value="1"/>
</dbReference>
<dbReference type="NCBIfam" id="TIGR01664">
    <property type="entry name" value="DNA-3'-Pase"/>
    <property type="match status" value="1"/>
</dbReference>
<dbReference type="OMA" id="AADWKWW"/>
<dbReference type="FunFam" id="3.40.50.300:FF:000737">
    <property type="entry name" value="Bifunctional polynucleotide phosphatase/kinase"/>
    <property type="match status" value="1"/>
</dbReference>
<dbReference type="GO" id="GO:0003690">
    <property type="term" value="F:double-stranded DNA binding"/>
    <property type="evidence" value="ECO:0007669"/>
    <property type="project" value="TreeGrafter"/>
</dbReference>
<dbReference type="AlphaFoldDB" id="A0A060S7V0"/>
<name>A0A060S7V0_PYCCI</name>
<feature type="region of interest" description="Disordered" evidence="1">
    <location>
        <begin position="1"/>
        <end position="62"/>
    </location>
</feature>
<evidence type="ECO:0000256" key="1">
    <source>
        <dbReference type="SAM" id="MobiDB-lite"/>
    </source>
</evidence>
<dbReference type="Pfam" id="PF08645">
    <property type="entry name" value="PNK3P"/>
    <property type="match status" value="1"/>
</dbReference>
<dbReference type="GO" id="GO:0006281">
    <property type="term" value="P:DNA repair"/>
    <property type="evidence" value="ECO:0007669"/>
    <property type="project" value="TreeGrafter"/>
</dbReference>
<dbReference type="PANTHER" id="PTHR12083">
    <property type="entry name" value="BIFUNCTIONAL POLYNUCLEOTIDE PHOSPHATASE/KINASE"/>
    <property type="match status" value="1"/>
</dbReference>
<keyword evidence="3" id="KW-1185">Reference proteome</keyword>
<comment type="caution">
    <text evidence="2">The sequence shown here is derived from an EMBL/GenBank/DDBJ whole genome shotgun (WGS) entry which is preliminary data.</text>
</comment>
<dbReference type="Gene3D" id="3.40.50.300">
    <property type="entry name" value="P-loop containing nucleotide triphosphate hydrolases"/>
    <property type="match status" value="1"/>
</dbReference>
<dbReference type="SUPFAM" id="SSF56784">
    <property type="entry name" value="HAD-like"/>
    <property type="match status" value="1"/>
</dbReference>
<dbReference type="InterPro" id="IPR027417">
    <property type="entry name" value="P-loop_NTPase"/>
</dbReference>
<evidence type="ECO:0000313" key="3">
    <source>
        <dbReference type="Proteomes" id="UP000029665"/>
    </source>
</evidence>
<proteinExistence type="predicted"/>